<dbReference type="GO" id="GO:0008081">
    <property type="term" value="F:phosphoric diester hydrolase activity"/>
    <property type="evidence" value="ECO:0007669"/>
    <property type="project" value="InterPro"/>
</dbReference>
<reference evidence="3 4" key="1">
    <citation type="journal article" date="2012" name="Science">
        <title>The Paleozoic origin of enzymatic lignin decomposition reconstructed from 31 fungal genomes.</title>
        <authorList>
            <person name="Floudas D."/>
            <person name="Binder M."/>
            <person name="Riley R."/>
            <person name="Barry K."/>
            <person name="Blanchette R.A."/>
            <person name="Henrissat B."/>
            <person name="Martinez A.T."/>
            <person name="Otillar R."/>
            <person name="Spatafora J.W."/>
            <person name="Yadav J.S."/>
            <person name="Aerts A."/>
            <person name="Benoit I."/>
            <person name="Boyd A."/>
            <person name="Carlson A."/>
            <person name="Copeland A."/>
            <person name="Coutinho P.M."/>
            <person name="de Vries R.P."/>
            <person name="Ferreira P."/>
            <person name="Findley K."/>
            <person name="Foster B."/>
            <person name="Gaskell J."/>
            <person name="Glotzer D."/>
            <person name="Gorecki P."/>
            <person name="Heitman J."/>
            <person name="Hesse C."/>
            <person name="Hori C."/>
            <person name="Igarashi K."/>
            <person name="Jurgens J.A."/>
            <person name="Kallen N."/>
            <person name="Kersten P."/>
            <person name="Kohler A."/>
            <person name="Kuees U."/>
            <person name="Kumar T.K.A."/>
            <person name="Kuo A."/>
            <person name="LaButti K."/>
            <person name="Larrondo L.F."/>
            <person name="Lindquist E."/>
            <person name="Ling A."/>
            <person name="Lombard V."/>
            <person name="Lucas S."/>
            <person name="Lundell T."/>
            <person name="Martin R."/>
            <person name="McLaughlin D.J."/>
            <person name="Morgenstern I."/>
            <person name="Morin E."/>
            <person name="Murat C."/>
            <person name="Nagy L.G."/>
            <person name="Nolan M."/>
            <person name="Ohm R.A."/>
            <person name="Patyshakuliyeva A."/>
            <person name="Rokas A."/>
            <person name="Ruiz-Duenas F.J."/>
            <person name="Sabat G."/>
            <person name="Salamov A."/>
            <person name="Samejima M."/>
            <person name="Schmutz J."/>
            <person name="Slot J.C."/>
            <person name="St John F."/>
            <person name="Stenlid J."/>
            <person name="Sun H."/>
            <person name="Sun S."/>
            <person name="Syed K."/>
            <person name="Tsang A."/>
            <person name="Wiebenga A."/>
            <person name="Young D."/>
            <person name="Pisabarro A."/>
            <person name="Eastwood D.C."/>
            <person name="Martin F."/>
            <person name="Cullen D."/>
            <person name="Grigoriev I.V."/>
            <person name="Hibbett D.S."/>
        </authorList>
    </citation>
    <scope>NUCLEOTIDE SEQUENCE [LARGE SCALE GENOMIC DNA]</scope>
    <source>
        <strain evidence="3 4">DJM-731 SS1</strain>
    </source>
</reference>
<feature type="compositionally biased region" description="Gly residues" evidence="1">
    <location>
        <begin position="318"/>
        <end position="328"/>
    </location>
</feature>
<dbReference type="Pfam" id="PF26146">
    <property type="entry name" value="PI-PLC_X"/>
    <property type="match status" value="1"/>
</dbReference>
<dbReference type="OrthoDB" id="7984201at2759"/>
<dbReference type="SUPFAM" id="SSF51695">
    <property type="entry name" value="PLC-like phosphodiesterases"/>
    <property type="match status" value="1"/>
</dbReference>
<feature type="region of interest" description="Disordered" evidence="1">
    <location>
        <begin position="318"/>
        <end position="347"/>
    </location>
</feature>
<gene>
    <name evidence="3" type="ORF">DACRYDRAFT_95815</name>
</gene>
<sequence length="347" mass="36528">MRLPCMSLLLLPFLTLSLAAPNRRATTCNGSPLLCSRQYSNITFIGAHDSFALSPSLAGNQDYDLTQQLTDGIRMLQNQAHSANNTIELCHTSCSLLDGGSLAIYLGKLKVWLDANPGEVVTLLLVNNDDLPVSQFGAVLQSVGLDTVSFNPGKASLTLQEWPTLGQMLDQGTRLVTFMDTNADFQSVPYILDEFSNMWETAFDVTTTFDCVVNRTHGDPTTQLSTINHFLDIGTTIAGIGITMPDKPALPQTNAVSGPNSLGAQAQECVAENGRAPNFLLVDYYEVGGGSVFEVAAELNGIPYSQGVIASVPGTAGGTGTGGTGTGGTATTLAGGRETSLGGFLPR</sequence>
<name>M5FWF5_DACPD</name>
<evidence type="ECO:0000313" key="4">
    <source>
        <dbReference type="Proteomes" id="UP000030653"/>
    </source>
</evidence>
<dbReference type="AlphaFoldDB" id="M5FWF5"/>
<keyword evidence="2" id="KW-0732">Signal</keyword>
<dbReference type="InterPro" id="IPR051057">
    <property type="entry name" value="PI-PLC_domain"/>
</dbReference>
<keyword evidence="4" id="KW-1185">Reference proteome</keyword>
<dbReference type="GeneID" id="63692383"/>
<dbReference type="InterPro" id="IPR017946">
    <property type="entry name" value="PLC-like_Pdiesterase_TIM-brl"/>
</dbReference>
<feature type="chain" id="PRO_5004067313" evidence="2">
    <location>
        <begin position="20"/>
        <end position="347"/>
    </location>
</feature>
<dbReference type="HOGENOM" id="CLU_037358_2_0_1"/>
<feature type="signal peptide" evidence="2">
    <location>
        <begin position="1"/>
        <end position="19"/>
    </location>
</feature>
<dbReference type="Proteomes" id="UP000030653">
    <property type="component" value="Unassembled WGS sequence"/>
</dbReference>
<accession>M5FWF5</accession>
<organism evidence="3 4">
    <name type="scientific">Dacryopinax primogenitus (strain DJM 731)</name>
    <name type="common">Brown rot fungus</name>
    <dbReference type="NCBI Taxonomy" id="1858805"/>
    <lineage>
        <taxon>Eukaryota</taxon>
        <taxon>Fungi</taxon>
        <taxon>Dikarya</taxon>
        <taxon>Basidiomycota</taxon>
        <taxon>Agaricomycotina</taxon>
        <taxon>Dacrymycetes</taxon>
        <taxon>Dacrymycetales</taxon>
        <taxon>Dacrymycetaceae</taxon>
        <taxon>Dacryopinax</taxon>
    </lineage>
</organism>
<dbReference type="PANTHER" id="PTHR13593:SF140">
    <property type="entry name" value="PLC-LIKE PHOSPHODIESTERASE"/>
    <property type="match status" value="1"/>
</dbReference>
<evidence type="ECO:0000256" key="1">
    <source>
        <dbReference type="SAM" id="MobiDB-lite"/>
    </source>
</evidence>
<dbReference type="GO" id="GO:0006629">
    <property type="term" value="P:lipid metabolic process"/>
    <property type="evidence" value="ECO:0007669"/>
    <property type="project" value="InterPro"/>
</dbReference>
<dbReference type="STRING" id="1858805.M5FWF5"/>
<evidence type="ECO:0000313" key="3">
    <source>
        <dbReference type="EMBL" id="EJU00025.1"/>
    </source>
</evidence>
<dbReference type="PANTHER" id="PTHR13593">
    <property type="match status" value="1"/>
</dbReference>
<proteinExistence type="predicted"/>
<dbReference type="Gene3D" id="3.20.20.190">
    <property type="entry name" value="Phosphatidylinositol (PI) phosphodiesterase"/>
    <property type="match status" value="1"/>
</dbReference>
<dbReference type="EMBL" id="JH795868">
    <property type="protein sequence ID" value="EJU00025.1"/>
    <property type="molecule type" value="Genomic_DNA"/>
</dbReference>
<dbReference type="OMA" id="CNCGDVH"/>
<dbReference type="RefSeq" id="XP_040626922.1">
    <property type="nucleotide sequence ID" value="XM_040777321.1"/>
</dbReference>
<protein>
    <submittedName>
        <fullName evidence="3">PLC-like phosphodiesterase</fullName>
    </submittedName>
</protein>
<evidence type="ECO:0000256" key="2">
    <source>
        <dbReference type="SAM" id="SignalP"/>
    </source>
</evidence>